<evidence type="ECO:0000256" key="1">
    <source>
        <dbReference type="SAM" id="Phobius"/>
    </source>
</evidence>
<keyword evidence="1" id="KW-1133">Transmembrane helix</keyword>
<feature type="transmembrane region" description="Helical" evidence="1">
    <location>
        <begin position="534"/>
        <end position="551"/>
    </location>
</feature>
<evidence type="ECO:0000313" key="4">
    <source>
        <dbReference type="Proteomes" id="UP000029221"/>
    </source>
</evidence>
<feature type="domain" description="Peptidase M1 membrane alanine aminopeptidase" evidence="2">
    <location>
        <begin position="875"/>
        <end position="1052"/>
    </location>
</feature>
<organism evidence="3 4">
    <name type="scientific">Nonlabens tegetincola</name>
    <dbReference type="NCBI Taxonomy" id="323273"/>
    <lineage>
        <taxon>Bacteria</taxon>
        <taxon>Pseudomonadati</taxon>
        <taxon>Bacteroidota</taxon>
        <taxon>Flavobacteriia</taxon>
        <taxon>Flavobacteriales</taxon>
        <taxon>Flavobacteriaceae</taxon>
        <taxon>Nonlabens</taxon>
    </lineage>
</organism>
<comment type="caution">
    <text evidence="3">The sequence shown here is derived from an EMBL/GenBank/DDBJ whole genome shotgun (WGS) entry which is preliminary data.</text>
</comment>
<feature type="transmembrane region" description="Helical" evidence="1">
    <location>
        <begin position="20"/>
        <end position="40"/>
    </location>
</feature>
<gene>
    <name evidence="3" type="ORF">JCM19294_1474</name>
</gene>
<feature type="transmembrane region" description="Helical" evidence="1">
    <location>
        <begin position="447"/>
        <end position="466"/>
    </location>
</feature>
<dbReference type="InterPro" id="IPR027268">
    <property type="entry name" value="Peptidase_M4/M1_CTD_sf"/>
</dbReference>
<feature type="transmembrane region" description="Helical" evidence="1">
    <location>
        <begin position="327"/>
        <end position="348"/>
    </location>
</feature>
<feature type="transmembrane region" description="Helical" evidence="1">
    <location>
        <begin position="413"/>
        <end position="435"/>
    </location>
</feature>
<name>A0A090Q6S0_9FLAO</name>
<keyword evidence="1" id="KW-0472">Membrane</keyword>
<feature type="transmembrane region" description="Helical" evidence="1">
    <location>
        <begin position="478"/>
        <end position="495"/>
    </location>
</feature>
<dbReference type="GO" id="GO:0008237">
    <property type="term" value="F:metallopeptidase activity"/>
    <property type="evidence" value="ECO:0007669"/>
    <property type="project" value="InterPro"/>
</dbReference>
<dbReference type="RefSeq" id="WP_042279031.1">
    <property type="nucleotide sequence ID" value="NZ_BBML01000005.1"/>
</dbReference>
<feature type="transmembrane region" description="Helical" evidence="1">
    <location>
        <begin position="112"/>
        <end position="134"/>
    </location>
</feature>
<sequence>MFSTIFLHELRNWFKKPLFYIYTGVIFLLSLLITALNVGVFDSDSVTVTSPFYLNSAVGVYSLISGGILITYLLIPSIIGGTIQRDFSSNMHHVLYSYPLNKVSYLLAKFSAGMLLTLLIILASMLAVTIGFYLPGANEDLIGPFSLMNYIQPFLVMVIPNVFFYGAIVFAITTYFRNINLGFMSVLILIICQFAAARSLDSVDDTFWIELLEPTGESAIGQRIKYWTPDEQGSKLLPTDGTVLYNRLLWLGFSLILFLSVIVGFRFSQHAISVGRKKKSSRVIKRNFGTVQDITLPKVSQNFSFFNQLKTAWTISKSDIKYIVTGWPFIIIAVIAFAFSLLTMLVSGQVYGTDILPKTWLMLQIPAGIFSTFTYLLIYLYTGFIMDRSKTAHMLQLVDTTPTKNWVFQLSRVFSMSIMVFSLFVIVMLSGIIIQTVNGFNDYQIDLYLFDLFMIKFWEFLPWILMSILIHTLIKNKWLGLMTLLVIALGVPFAMEAIGVEQAQFIFNQGTGAPSPSDMNGYGDSIWRYFTFRGYWIALGIALFGVSLLFFRRGMSIGASERIAFAKARLKTPIITLLSVGLIIFIGIGSYIWKVNNIDNERTTGKERELLAVNKEKELSKYLNVPQPRITDVKAFVDIYPETRDFKARAEMLMVNKSSAVIDTLHVNINDTLTTIETDRKIEVVYDNEDYGYRMYRITPPLQPGDTLEFNVATYNKENTFFEKNSPVVENGTFMNNFVFPSIGYNDQGEIRNTQIRKKYELPPKDRWPDATKPGVRDNNYIGGNSDWINFEATLSTSPDQIAISPGYLTKEWEENNRKYYYYKMDSKMVNFYNFMSGRYEVMRDEHDGIKLEIYYHKDHDYNIDRMMAGLKAGLDYYNDNFTPYQHRQVRIIEFPRNFGTFAQAFANTIPFSEGIGFIADVDGSDKDAVDYPFSVTAHELAHQWWAHQVIGAYAKGATLLSESLSEYSSLKVLEKSRGKEQMRSFLKDAMDKYLLGRTVESIGENPLMYNENQQYIHYQKGSLVLYAMSDYLGEKPFNNVIKQFAEKYQFQGPPYPTAIEFVDDIRAATPDSLQYLIKDMFETITLYDNDAKKATYTKLDDGRYQVEFTGYITKYRSDKKGKSVYKNTVGDSLSYTPEGKKKALKSLPLADYIDVGVFGEKDDETGINKVLYLKKHKIVAIENKFSIIVDEKPVEVGIDPFNILIDRNSNDNRTAVKEKE</sequence>
<feature type="transmembrane region" description="Helical" evidence="1">
    <location>
        <begin position="52"/>
        <end position="75"/>
    </location>
</feature>
<dbReference type="AlphaFoldDB" id="A0A090Q6S0"/>
<reference evidence="3" key="1">
    <citation type="journal article" date="2014" name="Genome Announc.">
        <title>Draft Genome Sequences of Marine Flavobacterium Nonlabens Strains NR17, NR24, NR27, NR32, NR33, and Ara13.</title>
        <authorList>
            <person name="Nakanishi M."/>
            <person name="Meirelles P."/>
            <person name="Suzuki R."/>
            <person name="Takatani N."/>
            <person name="Mino S."/>
            <person name="Suda W."/>
            <person name="Oshima K."/>
            <person name="Hattori M."/>
            <person name="Ohkuma M."/>
            <person name="Hosokawa M."/>
            <person name="Miyashita K."/>
            <person name="Thompson F.L."/>
            <person name="Niwa A."/>
            <person name="Sawabe T."/>
            <person name="Sawabe T."/>
        </authorList>
    </citation>
    <scope>NUCLEOTIDE SEQUENCE [LARGE SCALE GENOMIC DNA]</scope>
    <source>
        <strain evidence="3">JCM 19294</strain>
    </source>
</reference>
<dbReference type="EMBL" id="BBML01000005">
    <property type="protein sequence ID" value="GAK97428.1"/>
    <property type="molecule type" value="Genomic_DNA"/>
</dbReference>
<dbReference type="InterPro" id="IPR014782">
    <property type="entry name" value="Peptidase_M1_dom"/>
</dbReference>
<dbReference type="Pfam" id="PF01433">
    <property type="entry name" value="Peptidase_M1"/>
    <property type="match status" value="1"/>
</dbReference>
<dbReference type="Gene3D" id="1.10.390.10">
    <property type="entry name" value="Neutral Protease Domain 2"/>
    <property type="match status" value="1"/>
</dbReference>
<feature type="transmembrane region" description="Helical" evidence="1">
    <location>
        <begin position="154"/>
        <end position="172"/>
    </location>
</feature>
<dbReference type="SUPFAM" id="SSF55486">
    <property type="entry name" value="Metalloproteases ('zincins'), catalytic domain"/>
    <property type="match status" value="1"/>
</dbReference>
<keyword evidence="4" id="KW-1185">Reference proteome</keyword>
<evidence type="ECO:0000313" key="3">
    <source>
        <dbReference type="EMBL" id="GAK97428.1"/>
    </source>
</evidence>
<feature type="transmembrane region" description="Helical" evidence="1">
    <location>
        <begin position="360"/>
        <end position="381"/>
    </location>
</feature>
<dbReference type="eggNOG" id="COG0308">
    <property type="taxonomic scope" value="Bacteria"/>
</dbReference>
<accession>A0A090Q6S0</accession>
<feature type="transmembrane region" description="Helical" evidence="1">
    <location>
        <begin position="248"/>
        <end position="268"/>
    </location>
</feature>
<keyword evidence="1" id="KW-0812">Transmembrane</keyword>
<protein>
    <recommendedName>
        <fullName evidence="2">Peptidase M1 membrane alanine aminopeptidase domain-containing protein</fullName>
    </recommendedName>
</protein>
<dbReference type="STRING" id="319236.BST91_02325"/>
<proteinExistence type="predicted"/>
<dbReference type="GO" id="GO:0008270">
    <property type="term" value="F:zinc ion binding"/>
    <property type="evidence" value="ECO:0007669"/>
    <property type="project" value="InterPro"/>
</dbReference>
<evidence type="ECO:0000259" key="2">
    <source>
        <dbReference type="Pfam" id="PF01433"/>
    </source>
</evidence>
<feature type="transmembrane region" description="Helical" evidence="1">
    <location>
        <begin position="179"/>
        <end position="197"/>
    </location>
</feature>
<feature type="transmembrane region" description="Helical" evidence="1">
    <location>
        <begin position="572"/>
        <end position="593"/>
    </location>
</feature>
<dbReference type="eggNOG" id="COG1277">
    <property type="taxonomic scope" value="Bacteria"/>
</dbReference>
<dbReference type="Proteomes" id="UP000029221">
    <property type="component" value="Unassembled WGS sequence"/>
</dbReference>